<accession>A0A803RBH8</accession>
<name>A0A803RBH8_CANSA</name>
<sequence>MDCIKSILSIIWDNLACFPARPRSLNPVPTNIFRFNATGLKPLGTPTTCSYPVVSNARTLGAVSFWLGNLRAKSTISSLLGNSLFRPNMICLNETCVRAPSTARSSFP</sequence>
<reference evidence="1" key="1">
    <citation type="submission" date="2021-03" db="UniProtKB">
        <authorList>
            <consortium name="EnsemblPlants"/>
        </authorList>
    </citation>
    <scope>IDENTIFICATION</scope>
</reference>
<organism evidence="1 2">
    <name type="scientific">Cannabis sativa</name>
    <name type="common">Hemp</name>
    <name type="synonym">Marijuana</name>
    <dbReference type="NCBI Taxonomy" id="3483"/>
    <lineage>
        <taxon>Eukaryota</taxon>
        <taxon>Viridiplantae</taxon>
        <taxon>Streptophyta</taxon>
        <taxon>Embryophyta</taxon>
        <taxon>Tracheophyta</taxon>
        <taxon>Spermatophyta</taxon>
        <taxon>Magnoliopsida</taxon>
        <taxon>eudicotyledons</taxon>
        <taxon>Gunneridae</taxon>
        <taxon>Pentapetalae</taxon>
        <taxon>rosids</taxon>
        <taxon>fabids</taxon>
        <taxon>Rosales</taxon>
        <taxon>Cannabaceae</taxon>
        <taxon>Cannabis</taxon>
    </lineage>
</organism>
<protein>
    <submittedName>
        <fullName evidence="1">Uncharacterized protein</fullName>
    </submittedName>
</protein>
<proteinExistence type="predicted"/>
<evidence type="ECO:0000313" key="2">
    <source>
        <dbReference type="Proteomes" id="UP000596661"/>
    </source>
</evidence>
<dbReference type="Proteomes" id="UP000596661">
    <property type="component" value="Unassembled WGS sequence"/>
</dbReference>
<dbReference type="AlphaFoldDB" id="A0A803RBH8"/>
<keyword evidence="2" id="KW-1185">Reference proteome</keyword>
<dbReference type="Gramene" id="novel_model_7429_5bd9a17a">
    <property type="protein sequence ID" value="cds.novel_model_7429_5bd9a17a"/>
    <property type="gene ID" value="novel_gene_3959_5bd9a17a"/>
</dbReference>
<dbReference type="EnsemblPlants" id="novel_model_7429_5bd9a17a">
    <property type="protein sequence ID" value="cds.novel_model_7429_5bd9a17a"/>
    <property type="gene ID" value="novel_gene_3959_5bd9a17a"/>
</dbReference>
<evidence type="ECO:0000313" key="1">
    <source>
        <dbReference type="EnsemblPlants" id="cds.novel_model_7429_5bd9a17a"/>
    </source>
</evidence>
<dbReference type="EMBL" id="UZAU01000832">
    <property type="status" value="NOT_ANNOTATED_CDS"/>
    <property type="molecule type" value="Genomic_DNA"/>
</dbReference>